<dbReference type="Pfam" id="PF18758">
    <property type="entry name" value="KDZ"/>
    <property type="match status" value="1"/>
</dbReference>
<reference evidence="2 3" key="1">
    <citation type="submission" date="2014-04" db="EMBL/GenBank/DDBJ databases">
        <authorList>
            <consortium name="DOE Joint Genome Institute"/>
            <person name="Kuo A."/>
            <person name="Ruytinx J."/>
            <person name="Rineau F."/>
            <person name="Colpaert J."/>
            <person name="Kohler A."/>
            <person name="Nagy L.G."/>
            <person name="Floudas D."/>
            <person name="Copeland A."/>
            <person name="Barry K.W."/>
            <person name="Cichocki N."/>
            <person name="Veneault-Fourrey C."/>
            <person name="LaButti K."/>
            <person name="Lindquist E.A."/>
            <person name="Lipzen A."/>
            <person name="Lundell T."/>
            <person name="Morin E."/>
            <person name="Murat C."/>
            <person name="Sun H."/>
            <person name="Tunlid A."/>
            <person name="Henrissat B."/>
            <person name="Grigoriev I.V."/>
            <person name="Hibbett D.S."/>
            <person name="Martin F."/>
            <person name="Nordberg H.P."/>
            <person name="Cantor M.N."/>
            <person name="Hua S.X."/>
        </authorList>
    </citation>
    <scope>NUCLEOTIDE SEQUENCE [LARGE SCALE GENOMIC DNA]</scope>
    <source>
        <strain evidence="2 3">UH-Slu-Lm8-n1</strain>
    </source>
</reference>
<evidence type="ECO:0000313" key="2">
    <source>
        <dbReference type="EMBL" id="KIK35300.1"/>
    </source>
</evidence>
<dbReference type="PANTHER" id="PTHR33096">
    <property type="entry name" value="CXC2 DOMAIN-CONTAINING PROTEIN"/>
    <property type="match status" value="1"/>
</dbReference>
<sequence>MFDYDDNTAESKNMLTGAQPIDVSHAGGKFHDLAREIYGDFWTLELRTPNKRGHREDHRTRRDCIQHCVDAFNQQMPALVDAYLIWSLNRAKEGVKSFFEVNRHSDPPSDPNSGTWNVRVVDTYYAENISLTIESLDRFVASALVCQGIVPCSLISPSVGITVNALELYCVARLRSPHFSIQAYIKSICDLHGTVFQRYLSRQFSIAFDLYLQIRTWVDALVSAALNRNSSDWNLRNMCPCCTYELEGEPPMIFRLLYTMDGNDSFKRVCHQLMGADGDYTGPSIKLPTTQQVGNNQYLACDYVNMWANAAEDEGGVYDETGIFVAVCRHGFYLLIANMVQSGERAKYLLAVVAKLLNVFGADLGGRYDIGCQFKTTLNNSILGPQACTLRHSCLVGAFHRHAHQRICQLDHLATYVKGLGLEDLETCERMFSKSNVLASTIHYASVFHCQQLISVYFQHNDEYDIYPNLGNFLYNNYRQINLSEVMWDLDIMDVSVFDQWITDEKEYLQGLKSEPEHETLQMEYWQKLINLAASQSNLDTARSIWTSLTPSSALFCTSDAATTCKLEMTHRHTLENFEKDLQVPDTPEWEDAGHLVAKRKYQCALDALEGLVVAHIFELTKLNCSGTGYKLHKHIVKALQTCSSAIHSALDRYNAAALSLTPSHRTLKWDKVIEYVFLSDFNLLCDACQDISQRPWATPAARQATDLYFKMFHAKEEVLRLNNEIRRLINWRRLVHSRANGYLLQHMADIARLQEFSGSISIGESIKKSLGDSASIPHAQIPAGLNVTQDLSESLSFGVASNSPDMQDELEDEEEDVAAIEEAAQALHDVLRVSADS</sequence>
<dbReference type="OrthoDB" id="3246730at2759"/>
<dbReference type="InParanoid" id="A0A0C9ZCN9"/>
<evidence type="ECO:0000313" key="3">
    <source>
        <dbReference type="Proteomes" id="UP000054485"/>
    </source>
</evidence>
<dbReference type="PANTHER" id="PTHR33096:SF1">
    <property type="entry name" value="CXC1-LIKE CYSTEINE CLUSTER ASSOCIATED WITH KDZ TRANSPOSASES DOMAIN-CONTAINING PROTEIN"/>
    <property type="match status" value="1"/>
</dbReference>
<reference evidence="3" key="2">
    <citation type="submission" date="2015-01" db="EMBL/GenBank/DDBJ databases">
        <title>Evolutionary Origins and Diversification of the Mycorrhizal Mutualists.</title>
        <authorList>
            <consortium name="DOE Joint Genome Institute"/>
            <consortium name="Mycorrhizal Genomics Consortium"/>
            <person name="Kohler A."/>
            <person name="Kuo A."/>
            <person name="Nagy L.G."/>
            <person name="Floudas D."/>
            <person name="Copeland A."/>
            <person name="Barry K.W."/>
            <person name="Cichocki N."/>
            <person name="Veneault-Fourrey C."/>
            <person name="LaButti K."/>
            <person name="Lindquist E.A."/>
            <person name="Lipzen A."/>
            <person name="Lundell T."/>
            <person name="Morin E."/>
            <person name="Murat C."/>
            <person name="Riley R."/>
            <person name="Ohm R."/>
            <person name="Sun H."/>
            <person name="Tunlid A."/>
            <person name="Henrissat B."/>
            <person name="Grigoriev I.V."/>
            <person name="Hibbett D.S."/>
            <person name="Martin F."/>
        </authorList>
    </citation>
    <scope>NUCLEOTIDE SEQUENCE [LARGE SCALE GENOMIC DNA]</scope>
    <source>
        <strain evidence="3">UH-Slu-Lm8-n1</strain>
    </source>
</reference>
<dbReference type="InterPro" id="IPR040521">
    <property type="entry name" value="KDZ"/>
</dbReference>
<evidence type="ECO:0008006" key="4">
    <source>
        <dbReference type="Google" id="ProtNLM"/>
    </source>
</evidence>
<proteinExistence type="predicted"/>
<organism evidence="2 3">
    <name type="scientific">Suillus luteus UH-Slu-Lm8-n1</name>
    <dbReference type="NCBI Taxonomy" id="930992"/>
    <lineage>
        <taxon>Eukaryota</taxon>
        <taxon>Fungi</taxon>
        <taxon>Dikarya</taxon>
        <taxon>Basidiomycota</taxon>
        <taxon>Agaricomycotina</taxon>
        <taxon>Agaricomycetes</taxon>
        <taxon>Agaricomycetidae</taxon>
        <taxon>Boletales</taxon>
        <taxon>Suillineae</taxon>
        <taxon>Suillaceae</taxon>
        <taxon>Suillus</taxon>
    </lineage>
</organism>
<dbReference type="AlphaFoldDB" id="A0A0C9ZCN9"/>
<dbReference type="STRING" id="930992.A0A0C9ZCN9"/>
<gene>
    <name evidence="2" type="ORF">CY34DRAFT_26644</name>
</gene>
<keyword evidence="1" id="KW-0175">Coiled coil</keyword>
<dbReference type="Proteomes" id="UP000054485">
    <property type="component" value="Unassembled WGS sequence"/>
</dbReference>
<name>A0A0C9ZCN9_9AGAM</name>
<keyword evidence="3" id="KW-1185">Reference proteome</keyword>
<feature type="coiled-coil region" evidence="1">
    <location>
        <begin position="804"/>
        <end position="831"/>
    </location>
</feature>
<protein>
    <recommendedName>
        <fullName evidence="4">CxC2-like cysteine cluster KDZ transposase-associated domain-containing protein</fullName>
    </recommendedName>
</protein>
<dbReference type="EMBL" id="KN835639">
    <property type="protein sequence ID" value="KIK35300.1"/>
    <property type="molecule type" value="Genomic_DNA"/>
</dbReference>
<evidence type="ECO:0000256" key="1">
    <source>
        <dbReference type="SAM" id="Coils"/>
    </source>
</evidence>
<accession>A0A0C9ZCN9</accession>
<dbReference type="HOGENOM" id="CLU_013084_2_1_1"/>